<protein>
    <recommendedName>
        <fullName evidence="1">AAA-ATPase-like domain-containing protein</fullName>
    </recommendedName>
</protein>
<proteinExistence type="predicted"/>
<evidence type="ECO:0000313" key="3">
    <source>
        <dbReference type="Proteomes" id="UP000274822"/>
    </source>
</evidence>
<feature type="domain" description="AAA-ATPase-like" evidence="1">
    <location>
        <begin position="19"/>
        <end position="129"/>
    </location>
</feature>
<accession>A0A433QGT9</accession>
<evidence type="ECO:0000313" key="2">
    <source>
        <dbReference type="EMBL" id="RUS29058.1"/>
    </source>
</evidence>
<evidence type="ECO:0000259" key="1">
    <source>
        <dbReference type="Pfam" id="PF09820"/>
    </source>
</evidence>
<dbReference type="InterPro" id="IPR018631">
    <property type="entry name" value="AAA-ATPase-like_dom"/>
</dbReference>
<keyword evidence="3" id="KW-1185">Reference proteome</keyword>
<dbReference type="InterPro" id="IPR012547">
    <property type="entry name" value="PDDEXK_9"/>
</dbReference>
<dbReference type="EMBL" id="RBNJ01005697">
    <property type="protein sequence ID" value="RUS29058.1"/>
    <property type="molecule type" value="Genomic_DNA"/>
</dbReference>
<gene>
    <name evidence="2" type="ORF">BC938DRAFT_481113</name>
</gene>
<sequence>MRRGNCSRSIFASIRSSSSISSKTWELTQEKLRGILANLYKEHGYVRDRLDSFDKQRCNLSTHGRQLSEHLRIYYGRKCIVLISEYDHPLDIAFQHNFYDSACDFFRTLFGSLLKVTLLVGVTRVAKSGYLSDFNNVMVYPMFDSLFADKLGFTEEVVVLVGHHRMDMKGGRKQYLSLQPLVRQFVHSEKDYWVDTASTRTIQKLILYSKATFKNIAARLLNGDVIEARLKDNLCYDDLFRRADDALWTLLYYAGYLSHEEDLSNRANRYRSHEAAHPNAEVSTEWLGWLQLPGTPPLNSVAAILEYKINKKKQDQAIEKKVKEALSQIEYKKYRQEVSEDIEQLVEVGIAFQGKLVVIVGKFIAQKVENEDEEDEKDEDDM</sequence>
<dbReference type="Pfam" id="PF09820">
    <property type="entry name" value="AAA-ATPase_like"/>
    <property type="match status" value="1"/>
</dbReference>
<dbReference type="Proteomes" id="UP000274822">
    <property type="component" value="Unassembled WGS sequence"/>
</dbReference>
<reference evidence="2 3" key="1">
    <citation type="journal article" date="2018" name="New Phytol.">
        <title>Phylogenomics of Endogonaceae and evolution of mycorrhizas within Mucoromycota.</title>
        <authorList>
            <person name="Chang Y."/>
            <person name="Desiro A."/>
            <person name="Na H."/>
            <person name="Sandor L."/>
            <person name="Lipzen A."/>
            <person name="Clum A."/>
            <person name="Barry K."/>
            <person name="Grigoriev I.V."/>
            <person name="Martin F.M."/>
            <person name="Stajich J.E."/>
            <person name="Smith M.E."/>
            <person name="Bonito G."/>
            <person name="Spatafora J.W."/>
        </authorList>
    </citation>
    <scope>NUCLEOTIDE SEQUENCE [LARGE SCALE GENOMIC DNA]</scope>
    <source>
        <strain evidence="2 3">AD002</strain>
    </source>
</reference>
<name>A0A433QGT9_9FUNG</name>
<dbReference type="PANTHER" id="PTHR34825:SF1">
    <property type="entry name" value="AAA-ATPASE-LIKE DOMAIN-CONTAINING PROTEIN"/>
    <property type="match status" value="1"/>
</dbReference>
<dbReference type="PANTHER" id="PTHR34825">
    <property type="entry name" value="CONSERVED PROTEIN, WITH A WEAK D-GALACTARATE DEHYDRATASE/ALTRONATE HYDROLASE DOMAIN"/>
    <property type="match status" value="1"/>
</dbReference>
<organism evidence="2 3">
    <name type="scientific">Jimgerdemannia flammicorona</name>
    <dbReference type="NCBI Taxonomy" id="994334"/>
    <lineage>
        <taxon>Eukaryota</taxon>
        <taxon>Fungi</taxon>
        <taxon>Fungi incertae sedis</taxon>
        <taxon>Mucoromycota</taxon>
        <taxon>Mucoromycotina</taxon>
        <taxon>Endogonomycetes</taxon>
        <taxon>Endogonales</taxon>
        <taxon>Endogonaceae</taxon>
        <taxon>Jimgerdemannia</taxon>
    </lineage>
</organism>
<comment type="caution">
    <text evidence="2">The sequence shown here is derived from an EMBL/GenBank/DDBJ whole genome shotgun (WGS) entry which is preliminary data.</text>
</comment>
<dbReference type="Pfam" id="PF08011">
    <property type="entry name" value="PDDEXK_9"/>
    <property type="match status" value="1"/>
</dbReference>
<dbReference type="AlphaFoldDB" id="A0A433QGT9"/>